<organism evidence="2 3">
    <name type="scientific">Bacillus cereus</name>
    <dbReference type="NCBI Taxonomy" id="1396"/>
    <lineage>
        <taxon>Bacteria</taxon>
        <taxon>Bacillati</taxon>
        <taxon>Bacillota</taxon>
        <taxon>Bacilli</taxon>
        <taxon>Bacillales</taxon>
        <taxon>Bacillaceae</taxon>
        <taxon>Bacillus</taxon>
        <taxon>Bacillus cereus group</taxon>
    </lineage>
</organism>
<protein>
    <submittedName>
        <fullName evidence="2">Uncharacterized protein</fullName>
    </submittedName>
</protein>
<dbReference type="Proteomes" id="UP000242656">
    <property type="component" value="Unassembled WGS sequence"/>
</dbReference>
<dbReference type="EMBL" id="NUWN01000002">
    <property type="protein sequence ID" value="PFK47893.1"/>
    <property type="molecule type" value="Genomic_DNA"/>
</dbReference>
<keyword evidence="1" id="KW-1133">Transmembrane helix</keyword>
<evidence type="ECO:0000313" key="3">
    <source>
        <dbReference type="Proteomes" id="UP000242656"/>
    </source>
</evidence>
<feature type="transmembrane region" description="Helical" evidence="1">
    <location>
        <begin position="32"/>
        <end position="50"/>
    </location>
</feature>
<comment type="caution">
    <text evidence="2">The sequence shown here is derived from an EMBL/GenBank/DDBJ whole genome shotgun (WGS) entry which is preliminary data.</text>
</comment>
<keyword evidence="1" id="KW-0472">Membrane</keyword>
<name>A0A2B0N0E3_BACCE</name>
<dbReference type="AlphaFoldDB" id="A0A2B0N0E3"/>
<sequence>MMAVAGIFVIVAVIIAIDVPFLLKEKLKGELWVFSILLLLGTLLSVAEALNVKIPNPLDWITVIYAPLYYVIEELLR</sequence>
<proteinExistence type="predicted"/>
<evidence type="ECO:0000256" key="1">
    <source>
        <dbReference type="SAM" id="Phobius"/>
    </source>
</evidence>
<accession>A0A2B0N0E3</accession>
<reference evidence="2 3" key="1">
    <citation type="submission" date="2017-09" db="EMBL/GenBank/DDBJ databases">
        <title>Large-scale bioinformatics analysis of Bacillus genomes uncovers conserved roles of natural products in bacterial physiology.</title>
        <authorList>
            <consortium name="Agbiome Team Llc"/>
            <person name="Bleich R.M."/>
            <person name="Grubbs K.J."/>
            <person name="Santa Maria K.C."/>
            <person name="Allen S.E."/>
            <person name="Farag S."/>
            <person name="Shank E.A."/>
            <person name="Bowers A."/>
        </authorList>
    </citation>
    <scope>NUCLEOTIDE SEQUENCE [LARGE SCALE GENOMIC DNA]</scope>
    <source>
        <strain evidence="2 3">AFS083043</strain>
    </source>
</reference>
<evidence type="ECO:0000313" key="2">
    <source>
        <dbReference type="EMBL" id="PFK47893.1"/>
    </source>
</evidence>
<gene>
    <name evidence="2" type="ORF">COI93_00390</name>
</gene>
<keyword evidence="1" id="KW-0812">Transmembrane</keyword>